<feature type="region of interest" description="Disordered" evidence="1">
    <location>
        <begin position="296"/>
        <end position="348"/>
    </location>
</feature>
<feature type="compositionally biased region" description="Basic and acidic residues" evidence="1">
    <location>
        <begin position="26"/>
        <end position="42"/>
    </location>
</feature>
<evidence type="ECO:0000313" key="3">
    <source>
        <dbReference type="Proteomes" id="UP000570595"/>
    </source>
</evidence>
<reference evidence="2 3" key="1">
    <citation type="submission" date="2020-04" db="EMBL/GenBank/DDBJ databases">
        <title>Perkinsus olseni comparative genomics.</title>
        <authorList>
            <person name="Bogema D.R."/>
        </authorList>
    </citation>
    <scope>NUCLEOTIDE SEQUENCE [LARGE SCALE GENOMIC DNA]</scope>
    <source>
        <strain evidence="2">ATCC PRA-179</strain>
    </source>
</reference>
<accession>A0A7J6MIX6</accession>
<protein>
    <submittedName>
        <fullName evidence="2">Uncharacterized protein</fullName>
    </submittedName>
</protein>
<feature type="region of interest" description="Disordered" evidence="1">
    <location>
        <begin position="210"/>
        <end position="283"/>
    </location>
</feature>
<name>A0A7J6MIX6_PEROL</name>
<dbReference type="Proteomes" id="UP000570595">
    <property type="component" value="Unassembled WGS sequence"/>
</dbReference>
<feature type="compositionally biased region" description="Basic and acidic residues" evidence="1">
    <location>
        <begin position="320"/>
        <end position="335"/>
    </location>
</feature>
<organism evidence="2 3">
    <name type="scientific">Perkinsus olseni</name>
    <name type="common">Perkinsus atlanticus</name>
    <dbReference type="NCBI Taxonomy" id="32597"/>
    <lineage>
        <taxon>Eukaryota</taxon>
        <taxon>Sar</taxon>
        <taxon>Alveolata</taxon>
        <taxon>Perkinsozoa</taxon>
        <taxon>Perkinsea</taxon>
        <taxon>Perkinsida</taxon>
        <taxon>Perkinsidae</taxon>
        <taxon>Perkinsus</taxon>
    </lineage>
</organism>
<proteinExistence type="predicted"/>
<feature type="region of interest" description="Disordered" evidence="1">
    <location>
        <begin position="47"/>
        <end position="72"/>
    </location>
</feature>
<gene>
    <name evidence="2" type="ORF">FOZ61_000067</name>
</gene>
<feature type="region of interest" description="Disordered" evidence="1">
    <location>
        <begin position="112"/>
        <end position="133"/>
    </location>
</feature>
<dbReference type="EMBL" id="JABAHT010000001">
    <property type="protein sequence ID" value="KAF4671445.1"/>
    <property type="molecule type" value="Genomic_DNA"/>
</dbReference>
<evidence type="ECO:0000256" key="1">
    <source>
        <dbReference type="SAM" id="MobiDB-lite"/>
    </source>
</evidence>
<feature type="region of interest" description="Disordered" evidence="1">
    <location>
        <begin position="362"/>
        <end position="403"/>
    </location>
</feature>
<comment type="caution">
    <text evidence="2">The sequence shown here is derived from an EMBL/GenBank/DDBJ whole genome shotgun (WGS) entry which is preliminary data.</text>
</comment>
<sequence>MTTSATIALPSQRERLLAHARAQHRQVTERFTEESTRSPERERLLQLARRQQQMRVHEDDAQAQDQSDPGEMNLERQRLLKVARDQSTAPQAVLPPNSFTIEPPPLPFADAQTSHKKTGHGHVSDADAQTDEPRADASEILVGHADRLESLVKMYDDIKDKTAVLECYYKAIQETECDTVKRGRDFTFIQPPFTMTDEGNTNRFEWMGGGVLSPRCRSPSSQPLRPDPVDNDEGVPQPSPLLNEVADTGKAYDVGPGNIQVDGDPPHSEAVEPDISSPQPHTYVSQPVMAPRVELAADGRRDTTVRSSPIGFREVRRRQTLKERREVPPSHDRSRAQRSPAEEVTEDTGYSTFTGWLRNVFGGDPEADVEETPSTPAPPKLVPEKEKKKTRVRTGPSVDDVPLRVPRPPYREFHSVYRTLFSRHRAMGVHGRSGGLFRTDDNKKNEKQQWEDVLEFLYLGSKKSDYSARPSVALDYIRFAMDIISCVSGKYEARPKWGEVVLDYALRTCVKIYDTTALRDTMREQLSVPLWNTTTYFALPHTFEETPNLNEQILAVLAMTATREAKTENCHVDFVLSMWPSRESESIPTIEQCLVILGACRSDHRRDEQIFYICEALELYRIEQVSVRAMLALIAVYSTALPESAVADGIPFTLKDVPRGFADEGSRAADEINDLSDFPQNGHDVRLVCQLLDIFVTKRQVQTIGLECLAVMARLSDDYATSVVEAAGIHAIRQAYRRHGAESSSICRAVCQVLQAIVPMSNTGTRLVLEAMEMALDILRRVTDNVLEITGDGGSDVSTLNAQTGMVPPEVAVRTVNCCLESRTMLVAARSTVSSGIPREQLETIVQCFEVLAPATNPATAAEMLETSAVLCLNDGEESTDINQLNKELLLDAGYAGIPVLLLKRWCTLGHNPRLMRQACRAMLLLQYRSANGARHFARLRVHMVLVAEIQPNAKTGGAKALGRILALLADLCAGSTIADETVKKALRDYKTDPVKGQPKSSQTVVDLVIGALEIITQQEPDTPDFECLFQAARLFGAMLSREVPSEPSSESSVAGNASDAGGEAEPVPVRPENQLMTRIEPVMGRYPATEGSELEVSLIVWCLINRRHATGQLGQGKIADRKGVCLLNLTTSDRDAFKSWQRGGEVPVETEIYAAFSQLAYERSEARPRLFAMKLFLNLKQYPVAHMLPSSAQRRTPAGLLLVHMFYSRLYRRLEVMAELGSEKAAIARLGAFFDPVRESELSSGEWGMGWLEVTDFLHDFEIVPTVCGMVVAQRAWLIVTDNDKGFSTRLPLEQLLHLVILLANYAYSAKKFETPLLMSRVRRFVRQLSLNKHKIVKKKLFDAYRDHHKFVRAQIHQLQRPEERCHNYDVTPPIGLHEVLSSHFQKYSEYEDFTEIHRRLILKAAPTTVPKLMDRKYIPANEELEAAMRMLSKGCYLDDTVVWEQYRFTHAFDLGVMAMNSTHDFRIDLTNIRYHLETISVSLATVKGPVAPPLSVEWKEGKSLSLGQTMHVLVRPFTNTAGTEWFGYINILAVTAAGETEVSFGPSQHVYSATIESAICELGACPSTICTAAPPAAYEVYPARECFTQ</sequence>
<feature type="region of interest" description="Disordered" evidence="1">
    <location>
        <begin position="1046"/>
        <end position="1070"/>
    </location>
</feature>
<evidence type="ECO:0000313" key="2">
    <source>
        <dbReference type="EMBL" id="KAF4671445.1"/>
    </source>
</evidence>
<feature type="region of interest" description="Disordered" evidence="1">
    <location>
        <begin position="23"/>
        <end position="42"/>
    </location>
</feature>
<dbReference type="OrthoDB" id="422218at2759"/>